<keyword evidence="1" id="KW-0472">Membrane</keyword>
<organism evidence="3 4">
    <name type="scientific">Paragonimus heterotremus</name>
    <dbReference type="NCBI Taxonomy" id="100268"/>
    <lineage>
        <taxon>Eukaryota</taxon>
        <taxon>Metazoa</taxon>
        <taxon>Spiralia</taxon>
        <taxon>Lophotrochozoa</taxon>
        <taxon>Platyhelminthes</taxon>
        <taxon>Trematoda</taxon>
        <taxon>Digenea</taxon>
        <taxon>Plagiorchiida</taxon>
        <taxon>Troglotremata</taxon>
        <taxon>Troglotrematidae</taxon>
        <taxon>Paragonimus</taxon>
    </lineage>
</organism>
<proteinExistence type="predicted"/>
<keyword evidence="4" id="KW-1185">Reference proteome</keyword>
<dbReference type="AlphaFoldDB" id="A0A8J4SZK8"/>
<keyword evidence="1" id="KW-1133">Transmembrane helix</keyword>
<evidence type="ECO:0000256" key="1">
    <source>
        <dbReference type="SAM" id="Phobius"/>
    </source>
</evidence>
<feature type="non-terminal residue" evidence="3">
    <location>
        <position position="1"/>
    </location>
</feature>
<comment type="caution">
    <text evidence="3">The sequence shown here is derived from an EMBL/GenBank/DDBJ whole genome shotgun (WGS) entry which is preliminary data.</text>
</comment>
<keyword evidence="1" id="KW-0812">Transmembrane</keyword>
<feature type="transmembrane region" description="Helical" evidence="1">
    <location>
        <begin position="6"/>
        <end position="29"/>
    </location>
</feature>
<evidence type="ECO:0000313" key="3">
    <source>
        <dbReference type="EMBL" id="KAF5400655.1"/>
    </source>
</evidence>
<dbReference type="EMBL" id="LUCH01003016">
    <property type="protein sequence ID" value="KAF5400655.1"/>
    <property type="molecule type" value="Genomic_DNA"/>
</dbReference>
<name>A0A8J4SZK8_9TREM</name>
<feature type="domain" description="DAAF9" evidence="2">
    <location>
        <begin position="20"/>
        <end position="130"/>
    </location>
</feature>
<gene>
    <name evidence="3" type="ORF">PHET_05095</name>
</gene>
<dbReference type="InterPro" id="IPR057478">
    <property type="entry name" value="DAAF9_2"/>
</dbReference>
<evidence type="ECO:0000313" key="4">
    <source>
        <dbReference type="Proteomes" id="UP000748531"/>
    </source>
</evidence>
<dbReference type="OrthoDB" id="6259630at2759"/>
<accession>A0A8J4SZK8</accession>
<dbReference type="Proteomes" id="UP000748531">
    <property type="component" value="Unassembled WGS sequence"/>
</dbReference>
<protein>
    <recommendedName>
        <fullName evidence="2">DAAF9 domain-containing protein</fullName>
    </recommendedName>
</protein>
<sequence>GQKRCAYLLCIYPVVFILLTGCVVTCVDVRTAVMDAGRMTFPGLLDLLAEGWTNYLLYTGPPKAKQVAATKLGVPIEEIELLLHSVNPRLSQLYAPDGHTDQGHVLEALLDEEAFDDPTLQRARLLSYPNLISSPAGPRMHTVTLRFMRPVDRVRFTNCLKGG</sequence>
<evidence type="ECO:0000259" key="2">
    <source>
        <dbReference type="Pfam" id="PF25204"/>
    </source>
</evidence>
<reference evidence="3" key="1">
    <citation type="submission" date="2019-05" db="EMBL/GenBank/DDBJ databases">
        <title>Annotation for the trematode Paragonimus heterotremus.</title>
        <authorList>
            <person name="Choi Y.-J."/>
        </authorList>
    </citation>
    <scope>NUCLEOTIDE SEQUENCE</scope>
    <source>
        <strain evidence="3">LC</strain>
    </source>
</reference>
<dbReference type="Pfam" id="PF25204">
    <property type="entry name" value="DAAF9_2"/>
    <property type="match status" value="1"/>
</dbReference>